<sequence length="186" mass="20431">MDLLTDFLAWAWPRHLNPLSWYIRPLFFLPIAYFCWTRRPLALTGTVLAMLSSFFWFPAPPPNETDPRMQAVLEMEKDLFTDPTWVTWLTLPLAPLLIAALCAAFWQRSLGWGLVVIDGGLAVKIAWTLANSGADGLATVLPLGAGGLAMTAVIAAVARWRGLRLSLVRKGAPAAADRPRAASETM</sequence>
<accession>A0ABU2KNM6</accession>
<feature type="transmembrane region" description="Helical" evidence="1">
    <location>
        <begin position="112"/>
        <end position="130"/>
    </location>
</feature>
<proteinExistence type="predicted"/>
<evidence type="ECO:0000256" key="1">
    <source>
        <dbReference type="SAM" id="Phobius"/>
    </source>
</evidence>
<evidence type="ECO:0000313" key="2">
    <source>
        <dbReference type="EMBL" id="MDT0300802.1"/>
    </source>
</evidence>
<feature type="transmembrane region" description="Helical" evidence="1">
    <location>
        <begin position="20"/>
        <end position="36"/>
    </location>
</feature>
<comment type="caution">
    <text evidence="2">The sequence shown here is derived from an EMBL/GenBank/DDBJ whole genome shotgun (WGS) entry which is preliminary data.</text>
</comment>
<organism evidence="2 3">
    <name type="scientific">Streptomonospora wellingtoniae</name>
    <dbReference type="NCBI Taxonomy" id="3075544"/>
    <lineage>
        <taxon>Bacteria</taxon>
        <taxon>Bacillati</taxon>
        <taxon>Actinomycetota</taxon>
        <taxon>Actinomycetes</taxon>
        <taxon>Streptosporangiales</taxon>
        <taxon>Nocardiopsidaceae</taxon>
        <taxon>Streptomonospora</taxon>
    </lineage>
</organism>
<feature type="transmembrane region" description="Helical" evidence="1">
    <location>
        <begin position="41"/>
        <end position="59"/>
    </location>
</feature>
<keyword evidence="1" id="KW-1133">Transmembrane helix</keyword>
<reference evidence="3" key="1">
    <citation type="submission" date="2023-07" db="EMBL/GenBank/DDBJ databases">
        <title>30 novel species of actinomycetes from the DSMZ collection.</title>
        <authorList>
            <person name="Nouioui I."/>
        </authorList>
    </citation>
    <scope>NUCLEOTIDE SEQUENCE [LARGE SCALE GENOMIC DNA]</scope>
    <source>
        <strain evidence="3">DSM 45055</strain>
    </source>
</reference>
<evidence type="ECO:0000313" key="3">
    <source>
        <dbReference type="Proteomes" id="UP001183226"/>
    </source>
</evidence>
<dbReference type="RefSeq" id="WP_311543225.1">
    <property type="nucleotide sequence ID" value="NZ_JAVREK010000001.1"/>
</dbReference>
<keyword evidence="1" id="KW-0812">Transmembrane</keyword>
<keyword evidence="1" id="KW-0472">Membrane</keyword>
<gene>
    <name evidence="2" type="ORF">RM446_01575</name>
</gene>
<dbReference type="Proteomes" id="UP001183226">
    <property type="component" value="Unassembled WGS sequence"/>
</dbReference>
<protein>
    <submittedName>
        <fullName evidence="2">Uncharacterized protein</fullName>
    </submittedName>
</protein>
<feature type="transmembrane region" description="Helical" evidence="1">
    <location>
        <begin position="136"/>
        <end position="160"/>
    </location>
</feature>
<feature type="transmembrane region" description="Helical" evidence="1">
    <location>
        <begin position="85"/>
        <end position="105"/>
    </location>
</feature>
<name>A0ABU2KNM6_9ACTN</name>
<dbReference type="EMBL" id="JAVREK010000001">
    <property type="protein sequence ID" value="MDT0300802.1"/>
    <property type="molecule type" value="Genomic_DNA"/>
</dbReference>
<keyword evidence="3" id="KW-1185">Reference proteome</keyword>